<evidence type="ECO:0000313" key="1">
    <source>
        <dbReference type="Proteomes" id="UP000036681"/>
    </source>
</evidence>
<organism evidence="1 2">
    <name type="scientific">Ascaris lumbricoides</name>
    <name type="common">Giant roundworm</name>
    <dbReference type="NCBI Taxonomy" id="6252"/>
    <lineage>
        <taxon>Eukaryota</taxon>
        <taxon>Metazoa</taxon>
        <taxon>Ecdysozoa</taxon>
        <taxon>Nematoda</taxon>
        <taxon>Chromadorea</taxon>
        <taxon>Rhabditida</taxon>
        <taxon>Spirurina</taxon>
        <taxon>Ascaridomorpha</taxon>
        <taxon>Ascaridoidea</taxon>
        <taxon>Ascarididae</taxon>
        <taxon>Ascaris</taxon>
    </lineage>
</organism>
<accession>A0A0M3HKM4</accession>
<dbReference type="Proteomes" id="UP000036681">
    <property type="component" value="Unplaced"/>
</dbReference>
<proteinExistence type="predicted"/>
<reference evidence="2" key="1">
    <citation type="submission" date="2017-02" db="UniProtKB">
        <authorList>
            <consortium name="WormBaseParasite"/>
        </authorList>
    </citation>
    <scope>IDENTIFICATION</scope>
</reference>
<dbReference type="WBParaSite" id="ALUE_0000206901-mRNA-1">
    <property type="protein sequence ID" value="ALUE_0000206901-mRNA-1"/>
    <property type="gene ID" value="ALUE_0000206901"/>
</dbReference>
<keyword evidence="1" id="KW-1185">Reference proteome</keyword>
<evidence type="ECO:0000313" key="2">
    <source>
        <dbReference type="WBParaSite" id="ALUE_0000206901-mRNA-1"/>
    </source>
</evidence>
<sequence length="81" mass="9698">LQHLSIVHHNFHYLSISSLSNRIVLKYREKRKRLEFLCIDSTKSRKWVVNSNLKPTSRFLFPALYKTFLWELCGINSTFNL</sequence>
<dbReference type="AlphaFoldDB" id="A0A0M3HKM4"/>
<name>A0A0M3HKM4_ASCLU</name>
<protein>
    <submittedName>
        <fullName evidence="2">Ovule protein</fullName>
    </submittedName>
</protein>